<sequence>MAYRYGEGDLAPTDGNLMTQLTISPRFAGRPDSASPGYVAGQLAKLAHSANGTVVTIHTPPPLARPLDIDTESSRTGDVHLYDGELLIASARPAEPFDALVPPVGFEVAELASAGYPGFTEHPYPNCFVCGHQRDKGDGLRLFPGRLDDGTGRTACPWVPDESATDADGHVPEEIVWAALDCPGGWTVEHEHQPQVVGRIAARVRDVPKPGERCVVMGRSLGTDGHKTYVATTIYGPDGAILGQALATWLTLRD</sequence>
<evidence type="ECO:0000313" key="1">
    <source>
        <dbReference type="EMBL" id="BCJ33202.1"/>
    </source>
</evidence>
<dbReference type="AlphaFoldDB" id="A0A7R7HUP6"/>
<dbReference type="KEGG" id="atl:Athai_07050"/>
<reference evidence="1 2" key="1">
    <citation type="submission" date="2020-08" db="EMBL/GenBank/DDBJ databases">
        <title>Whole genome shotgun sequence of Actinocatenispora thailandica NBRC 105041.</title>
        <authorList>
            <person name="Komaki H."/>
            <person name="Tamura T."/>
        </authorList>
    </citation>
    <scope>NUCLEOTIDE SEQUENCE [LARGE SCALE GENOMIC DNA]</scope>
    <source>
        <strain evidence="1 2">NBRC 105041</strain>
    </source>
</reference>
<keyword evidence="2" id="KW-1185">Reference proteome</keyword>
<protein>
    <submittedName>
        <fullName evidence="1">Uncharacterized protein</fullName>
    </submittedName>
</protein>
<accession>A0A7R7HUP6</accession>
<dbReference type="Gene3D" id="3.10.129.10">
    <property type="entry name" value="Hotdog Thioesterase"/>
    <property type="match status" value="1"/>
</dbReference>
<dbReference type="InterPro" id="IPR029069">
    <property type="entry name" value="HotDog_dom_sf"/>
</dbReference>
<proteinExistence type="predicted"/>
<organism evidence="1 2">
    <name type="scientific">Actinocatenispora thailandica</name>
    <dbReference type="NCBI Taxonomy" id="227318"/>
    <lineage>
        <taxon>Bacteria</taxon>
        <taxon>Bacillati</taxon>
        <taxon>Actinomycetota</taxon>
        <taxon>Actinomycetes</taxon>
        <taxon>Micromonosporales</taxon>
        <taxon>Micromonosporaceae</taxon>
        <taxon>Actinocatenispora</taxon>
    </lineage>
</organism>
<dbReference type="SUPFAM" id="SSF54637">
    <property type="entry name" value="Thioesterase/thiol ester dehydrase-isomerase"/>
    <property type="match status" value="1"/>
</dbReference>
<dbReference type="EMBL" id="AP023355">
    <property type="protein sequence ID" value="BCJ33202.1"/>
    <property type="molecule type" value="Genomic_DNA"/>
</dbReference>
<evidence type="ECO:0000313" key="2">
    <source>
        <dbReference type="Proteomes" id="UP000611640"/>
    </source>
</evidence>
<name>A0A7R7HUP6_9ACTN</name>
<gene>
    <name evidence="1" type="ORF">Athai_07050</name>
</gene>
<dbReference type="Proteomes" id="UP000611640">
    <property type="component" value="Chromosome"/>
</dbReference>